<accession>A0A1N6M134</accession>
<sequence>MLLDGIAQVSHCASLKLVRMNRISGAGLDDANNI</sequence>
<dbReference type="EMBL" id="FSSB01000007">
    <property type="protein sequence ID" value="SIO93076.1"/>
    <property type="molecule type" value="Genomic_DNA"/>
</dbReference>
<dbReference type="Proteomes" id="UP000184774">
    <property type="component" value="Unassembled WGS sequence"/>
</dbReference>
<proteinExistence type="predicted"/>
<organism evidence="2 3">
    <name type="scientific">Vibrio spartinae</name>
    <dbReference type="NCBI Taxonomy" id="1918945"/>
    <lineage>
        <taxon>Bacteria</taxon>
        <taxon>Pseudomonadati</taxon>
        <taxon>Pseudomonadota</taxon>
        <taxon>Gammaproteobacteria</taxon>
        <taxon>Vibrionales</taxon>
        <taxon>Vibrionaceae</taxon>
        <taxon>Vibrio</taxon>
    </lineage>
</organism>
<evidence type="ECO:0000313" key="4">
    <source>
        <dbReference type="Proteomes" id="UP000515264"/>
    </source>
</evidence>
<name>A0A1N6M134_9VIBR</name>
<reference evidence="2 3" key="1">
    <citation type="submission" date="2016-12" db="EMBL/GenBank/DDBJ databases">
        <authorList>
            <person name="Song W.-J."/>
            <person name="Kurnit D.M."/>
        </authorList>
    </citation>
    <scope>NUCLEOTIDE SEQUENCE [LARGE SCALE GENOMIC DNA]</scope>
    <source>
        <strain evidence="2 3">CECT 9026</strain>
    </source>
</reference>
<dbReference type="AlphaFoldDB" id="A0A1N6M134"/>
<protein>
    <submittedName>
        <fullName evidence="2">Uncharacterized protein</fullName>
    </submittedName>
</protein>
<reference evidence="1" key="2">
    <citation type="submission" date="2019-11" db="EMBL/GenBank/DDBJ databases">
        <authorList>
            <person name="January G."/>
            <person name="Bunk B."/>
        </authorList>
    </citation>
    <scope>NUCLEOTIDE SEQUENCE</scope>
    <source>
        <strain evidence="1">3.6</strain>
    </source>
</reference>
<gene>
    <name evidence="2" type="ORF">VSP9026_00724</name>
    <name evidence="1" type="ORF">Vspart_02500</name>
</gene>
<evidence type="ECO:0000313" key="2">
    <source>
        <dbReference type="EMBL" id="SIO93076.1"/>
    </source>
</evidence>
<reference evidence="1 4" key="3">
    <citation type="journal article" date="2020" name="J. Nat. Prod.">
        <title>Genomics-Metabolomics Profiling Disclosed Marine Vibrio spartinae 3.6 as a Producer of a New Branched Side Chain Prodigiosin.</title>
        <authorList>
            <person name="Vitale G.A."/>
            <person name="Sciarretta M."/>
            <person name="Palma Esposito F."/>
            <person name="January G.G."/>
            <person name="Giaccio M."/>
            <person name="Bunk B."/>
            <person name="Sproer C."/>
            <person name="Bajerski F."/>
            <person name="Power D."/>
            <person name="Festa C."/>
            <person name="Monti M.C."/>
            <person name="D'Auria M.V."/>
            <person name="de Pascale D."/>
        </authorList>
    </citation>
    <scope>NUCLEOTIDE SEQUENCE [LARGE SCALE GENOMIC DNA]</scope>
    <source>
        <strain evidence="1 4">3.6</strain>
    </source>
</reference>
<evidence type="ECO:0000313" key="3">
    <source>
        <dbReference type="Proteomes" id="UP000184774"/>
    </source>
</evidence>
<keyword evidence="4" id="KW-1185">Reference proteome</keyword>
<dbReference type="EMBL" id="CP046268">
    <property type="protein sequence ID" value="QMV15207.1"/>
    <property type="molecule type" value="Genomic_DNA"/>
</dbReference>
<dbReference type="Proteomes" id="UP000515264">
    <property type="component" value="Chromosome 1"/>
</dbReference>
<evidence type="ECO:0000313" key="1">
    <source>
        <dbReference type="EMBL" id="QMV15207.1"/>
    </source>
</evidence>